<dbReference type="InterPro" id="IPR048362">
    <property type="entry name" value="PARG_helical"/>
</dbReference>
<dbReference type="OrthoDB" id="6154436at2759"/>
<dbReference type="Pfam" id="PF20811">
    <property type="entry name" value="PARG_cat_N"/>
    <property type="match status" value="1"/>
</dbReference>
<dbReference type="GO" id="GO:0005975">
    <property type="term" value="P:carbohydrate metabolic process"/>
    <property type="evidence" value="ECO:0007669"/>
    <property type="project" value="InterPro"/>
</dbReference>
<reference evidence="2 3" key="1">
    <citation type="journal article" date="2017" name="Gigascience">
        <title>Genome sequence of the small brown planthopper, Laodelphax striatellus.</title>
        <authorList>
            <person name="Zhu J."/>
            <person name="Jiang F."/>
            <person name="Wang X."/>
            <person name="Yang P."/>
            <person name="Bao Y."/>
            <person name="Zhao W."/>
            <person name="Wang W."/>
            <person name="Lu H."/>
            <person name="Wang Q."/>
            <person name="Cui N."/>
            <person name="Li J."/>
            <person name="Chen X."/>
            <person name="Luo L."/>
            <person name="Yu J."/>
            <person name="Kang L."/>
            <person name="Cui F."/>
        </authorList>
    </citation>
    <scope>NUCLEOTIDE SEQUENCE [LARGE SCALE GENOMIC DNA]</scope>
    <source>
        <strain evidence="2">Lst14</strain>
    </source>
</reference>
<organism evidence="2 3">
    <name type="scientific">Laodelphax striatellus</name>
    <name type="common">Small brown planthopper</name>
    <name type="synonym">Delphax striatella</name>
    <dbReference type="NCBI Taxonomy" id="195883"/>
    <lineage>
        <taxon>Eukaryota</taxon>
        <taxon>Metazoa</taxon>
        <taxon>Ecdysozoa</taxon>
        <taxon>Arthropoda</taxon>
        <taxon>Hexapoda</taxon>
        <taxon>Insecta</taxon>
        <taxon>Pterygota</taxon>
        <taxon>Neoptera</taxon>
        <taxon>Paraneoptera</taxon>
        <taxon>Hemiptera</taxon>
        <taxon>Auchenorrhyncha</taxon>
        <taxon>Fulgoroidea</taxon>
        <taxon>Delphacidae</taxon>
        <taxon>Criomorphinae</taxon>
        <taxon>Laodelphax</taxon>
    </lineage>
</organism>
<dbReference type="InParanoid" id="A0A482WYJ2"/>
<proteinExistence type="predicted"/>
<dbReference type="GO" id="GO:0009225">
    <property type="term" value="P:nucleotide-sugar metabolic process"/>
    <property type="evidence" value="ECO:0007669"/>
    <property type="project" value="TreeGrafter"/>
</dbReference>
<sequence>MALVMLPCDLPWWSTIEKHLNSISVSQTESDLDGLISAMQAIHALCNIGLDPDEPDNSDPTLFEGLKTFITTSMDDKERNTFFTSILPSLTRRALQLKSLRPPNGLHFSLQQHNERTELSREFIASLLAHCFFSTFPKRTLKTHPTLQDFNFTNFFKHLDCNFQRSKLRSFFQYFKIMDKSSLPPSASKIHVSRQVMSGKEWLTIEDWLECGLPLCPLTFKHEGRLDRMRSDHLIVCFSSARVGGPVLLDG</sequence>
<protein>
    <recommendedName>
        <fullName evidence="1">PARG helical domain-containing protein</fullName>
    </recommendedName>
</protein>
<dbReference type="PANTHER" id="PTHR12837">
    <property type="entry name" value="POLY ADP-RIBOSE GLYCOHYDROLASE"/>
    <property type="match status" value="1"/>
</dbReference>
<evidence type="ECO:0000313" key="3">
    <source>
        <dbReference type="Proteomes" id="UP000291343"/>
    </source>
</evidence>
<dbReference type="GO" id="GO:1990966">
    <property type="term" value="P:ATP generation from poly-ADP-D-ribose"/>
    <property type="evidence" value="ECO:0007669"/>
    <property type="project" value="TreeGrafter"/>
</dbReference>
<dbReference type="STRING" id="195883.A0A482WYJ2"/>
<dbReference type="PANTHER" id="PTHR12837:SF14">
    <property type="entry name" value="POLY(ADP-RIBOSE) GLYCOHYDROLASE"/>
    <property type="match status" value="1"/>
</dbReference>
<dbReference type="Proteomes" id="UP000291343">
    <property type="component" value="Unassembled WGS sequence"/>
</dbReference>
<dbReference type="EMBL" id="QKKF02022626">
    <property type="protein sequence ID" value="RZF38316.1"/>
    <property type="molecule type" value="Genomic_DNA"/>
</dbReference>
<dbReference type="SMR" id="A0A482WYJ2"/>
<comment type="caution">
    <text evidence="2">The sequence shown here is derived from an EMBL/GenBank/DDBJ whole genome shotgun (WGS) entry which is preliminary data.</text>
</comment>
<evidence type="ECO:0000313" key="2">
    <source>
        <dbReference type="EMBL" id="RZF38316.1"/>
    </source>
</evidence>
<keyword evidence="3" id="KW-1185">Reference proteome</keyword>
<evidence type="ECO:0000259" key="1">
    <source>
        <dbReference type="Pfam" id="PF20811"/>
    </source>
</evidence>
<dbReference type="InterPro" id="IPR007724">
    <property type="entry name" value="Poly_GlycHdrlase"/>
</dbReference>
<name>A0A482WYJ2_LAOST</name>
<accession>A0A482WYJ2</accession>
<feature type="domain" description="PARG helical" evidence="1">
    <location>
        <begin position="74"/>
        <end position="179"/>
    </location>
</feature>
<feature type="non-terminal residue" evidence="2">
    <location>
        <position position="251"/>
    </location>
</feature>
<dbReference type="GO" id="GO:0006282">
    <property type="term" value="P:regulation of DNA repair"/>
    <property type="evidence" value="ECO:0007669"/>
    <property type="project" value="InterPro"/>
</dbReference>
<dbReference type="GO" id="GO:0005737">
    <property type="term" value="C:cytoplasm"/>
    <property type="evidence" value="ECO:0007669"/>
    <property type="project" value="TreeGrafter"/>
</dbReference>
<gene>
    <name evidence="2" type="ORF">LSTR_LSTR012103</name>
</gene>
<dbReference type="GO" id="GO:0004649">
    <property type="term" value="F:poly(ADP-ribose) glycohydrolase activity"/>
    <property type="evidence" value="ECO:0007669"/>
    <property type="project" value="InterPro"/>
</dbReference>
<dbReference type="GO" id="GO:0005634">
    <property type="term" value="C:nucleus"/>
    <property type="evidence" value="ECO:0007669"/>
    <property type="project" value="TreeGrafter"/>
</dbReference>
<dbReference type="AlphaFoldDB" id="A0A482WYJ2"/>